<dbReference type="GO" id="GO:0003824">
    <property type="term" value="F:catalytic activity"/>
    <property type="evidence" value="ECO:0007669"/>
    <property type="project" value="InterPro"/>
</dbReference>
<dbReference type="InterPro" id="IPR005163">
    <property type="entry name" value="Tri_helical_YiiM-like"/>
</dbReference>
<dbReference type="Pfam" id="PF03475">
    <property type="entry name" value="YiiM_3-alpha"/>
    <property type="match status" value="1"/>
</dbReference>
<proteinExistence type="predicted"/>
<dbReference type="PANTHER" id="PTHR30212">
    <property type="entry name" value="PROTEIN YIIM"/>
    <property type="match status" value="1"/>
</dbReference>
<dbReference type="EMBL" id="CP045915">
    <property type="protein sequence ID" value="QGH33385.1"/>
    <property type="molecule type" value="Genomic_DNA"/>
</dbReference>
<dbReference type="Proteomes" id="UP000339690">
    <property type="component" value="Chromosome"/>
</dbReference>
<dbReference type="Pfam" id="PF03473">
    <property type="entry name" value="MOSC"/>
    <property type="match status" value="1"/>
</dbReference>
<dbReference type="InterPro" id="IPR011037">
    <property type="entry name" value="Pyrv_Knase-like_insert_dom_sf"/>
</dbReference>
<dbReference type="KEGG" id="grc:GI584_04745"/>
<dbReference type="SUPFAM" id="SSF50800">
    <property type="entry name" value="PK beta-barrel domain-like"/>
    <property type="match status" value="1"/>
</dbReference>
<dbReference type="GO" id="GO:0030170">
    <property type="term" value="F:pyridoxal phosphate binding"/>
    <property type="evidence" value="ECO:0007669"/>
    <property type="project" value="InterPro"/>
</dbReference>
<dbReference type="AlphaFoldDB" id="A0A5Q2TFJ2"/>
<dbReference type="Gene3D" id="2.40.33.20">
    <property type="entry name" value="PK beta-barrel domain-like"/>
    <property type="match status" value="1"/>
</dbReference>
<dbReference type="RefSeq" id="WP_153790431.1">
    <property type="nucleotide sequence ID" value="NZ_CP045915.1"/>
</dbReference>
<name>A0A5Q2TFJ2_9BACI</name>
<accession>A0A5Q2TFJ2</accession>
<keyword evidence="3" id="KW-1185">Reference proteome</keyword>
<evidence type="ECO:0000313" key="2">
    <source>
        <dbReference type="EMBL" id="QGH33385.1"/>
    </source>
</evidence>
<dbReference type="GO" id="GO:0030151">
    <property type="term" value="F:molybdenum ion binding"/>
    <property type="evidence" value="ECO:0007669"/>
    <property type="project" value="InterPro"/>
</dbReference>
<reference evidence="2 3" key="1">
    <citation type="submission" date="2019-11" db="EMBL/GenBank/DDBJ databases">
        <title>Gracilibacillus salitolerans sp. nov., a moderate halophile isolated from a saline soil in northwest China.</title>
        <authorList>
            <person name="Gan L."/>
        </authorList>
    </citation>
    <scope>NUCLEOTIDE SEQUENCE [LARGE SCALE GENOMIC DNA]</scope>
    <source>
        <strain evidence="2 3">SCU50</strain>
    </source>
</reference>
<dbReference type="InterPro" id="IPR005302">
    <property type="entry name" value="MoCF_Sase_C"/>
</dbReference>
<evidence type="ECO:0000313" key="3">
    <source>
        <dbReference type="Proteomes" id="UP000339690"/>
    </source>
</evidence>
<sequence>MSYAIASLNVGKPTVHQLDGQEIKTGFKKTPTHQPNYLTVTGFENDGQADLKNHGGEEKALLMYPKDHYRYWEEKYQRDFPYPAFGENITIVGLTENDLYIGDVFQLGEAEIQVSQPRQPCYKIAKVHDLKDMPAVVTETGFSGYYFRVLKEGVVKPTDRLIKVKEDPQQVSPVDVFHCLFHDRKNRKKMEQYLQIEALAPNVKKSLTKRMEKLG</sequence>
<organism evidence="2 3">
    <name type="scientific">Gracilibacillus salitolerans</name>
    <dbReference type="NCBI Taxonomy" id="2663022"/>
    <lineage>
        <taxon>Bacteria</taxon>
        <taxon>Bacillati</taxon>
        <taxon>Bacillota</taxon>
        <taxon>Bacilli</taxon>
        <taxon>Bacillales</taxon>
        <taxon>Bacillaceae</taxon>
        <taxon>Gracilibacillus</taxon>
    </lineage>
</organism>
<feature type="domain" description="MOSC" evidence="1">
    <location>
        <begin position="30"/>
        <end position="164"/>
    </location>
</feature>
<dbReference type="PANTHER" id="PTHR30212:SF4">
    <property type="entry name" value="MOSC DOMAIN-CONTAINING PROTEIN"/>
    <property type="match status" value="1"/>
</dbReference>
<protein>
    <submittedName>
        <fullName evidence="2">MOSC domain-containing protein</fullName>
    </submittedName>
</protein>
<gene>
    <name evidence="2" type="ORF">GI584_04745</name>
</gene>
<dbReference type="PROSITE" id="PS51340">
    <property type="entry name" value="MOSC"/>
    <property type="match status" value="1"/>
</dbReference>
<dbReference type="InterPro" id="IPR052353">
    <property type="entry name" value="Benzoxazolinone_Detox_Enz"/>
</dbReference>
<evidence type="ECO:0000259" key="1">
    <source>
        <dbReference type="PROSITE" id="PS51340"/>
    </source>
</evidence>